<name>A0A409VF72_9AGAR</name>
<evidence type="ECO:0000313" key="1">
    <source>
        <dbReference type="EMBL" id="PPQ64899.1"/>
    </source>
</evidence>
<accession>A0A409VF72</accession>
<dbReference type="Proteomes" id="UP000284706">
    <property type="component" value="Unassembled WGS sequence"/>
</dbReference>
<dbReference type="EMBL" id="NHYE01005661">
    <property type="protein sequence ID" value="PPQ64899.1"/>
    <property type="molecule type" value="Genomic_DNA"/>
</dbReference>
<gene>
    <name evidence="1" type="ORF">CVT26_002617</name>
</gene>
<reference evidence="1 2" key="1">
    <citation type="journal article" date="2018" name="Evol. Lett.">
        <title>Horizontal gene cluster transfer increased hallucinogenic mushroom diversity.</title>
        <authorList>
            <person name="Reynolds H.T."/>
            <person name="Vijayakumar V."/>
            <person name="Gluck-Thaler E."/>
            <person name="Korotkin H.B."/>
            <person name="Matheny P.B."/>
            <person name="Slot J.C."/>
        </authorList>
    </citation>
    <scope>NUCLEOTIDE SEQUENCE [LARGE SCALE GENOMIC DNA]</scope>
    <source>
        <strain evidence="1 2">SRW20</strain>
    </source>
</reference>
<dbReference type="AlphaFoldDB" id="A0A409VF72"/>
<comment type="caution">
    <text evidence="1">The sequence shown here is derived from an EMBL/GenBank/DDBJ whole genome shotgun (WGS) entry which is preliminary data.</text>
</comment>
<organism evidence="1 2">
    <name type="scientific">Gymnopilus dilepis</name>
    <dbReference type="NCBI Taxonomy" id="231916"/>
    <lineage>
        <taxon>Eukaryota</taxon>
        <taxon>Fungi</taxon>
        <taxon>Dikarya</taxon>
        <taxon>Basidiomycota</taxon>
        <taxon>Agaricomycotina</taxon>
        <taxon>Agaricomycetes</taxon>
        <taxon>Agaricomycetidae</taxon>
        <taxon>Agaricales</taxon>
        <taxon>Agaricineae</taxon>
        <taxon>Hymenogastraceae</taxon>
        <taxon>Gymnopilus</taxon>
    </lineage>
</organism>
<dbReference type="InParanoid" id="A0A409VF72"/>
<sequence length="64" mass="6728">MAMDEVEIGVLGRISESFVCGCQDEGAEASASAVLVGENWEETTSTFATSQGGSSYNILGRIHE</sequence>
<keyword evidence="2" id="KW-1185">Reference proteome</keyword>
<evidence type="ECO:0000313" key="2">
    <source>
        <dbReference type="Proteomes" id="UP000284706"/>
    </source>
</evidence>
<proteinExistence type="predicted"/>
<protein>
    <submittedName>
        <fullName evidence="1">Uncharacterized protein</fullName>
    </submittedName>
</protein>